<dbReference type="GeneID" id="25307321"/>
<dbReference type="InterPro" id="IPR032710">
    <property type="entry name" value="NTF2-like_dom_sf"/>
</dbReference>
<organism evidence="2 3">
    <name type="scientific">Fonsecaea pedrosoi CBS 271.37</name>
    <dbReference type="NCBI Taxonomy" id="1442368"/>
    <lineage>
        <taxon>Eukaryota</taxon>
        <taxon>Fungi</taxon>
        <taxon>Dikarya</taxon>
        <taxon>Ascomycota</taxon>
        <taxon>Pezizomycotina</taxon>
        <taxon>Eurotiomycetes</taxon>
        <taxon>Chaetothyriomycetidae</taxon>
        <taxon>Chaetothyriales</taxon>
        <taxon>Herpotrichiellaceae</taxon>
        <taxon>Fonsecaea</taxon>
    </lineage>
</organism>
<evidence type="ECO:0000259" key="1">
    <source>
        <dbReference type="Pfam" id="PF13474"/>
    </source>
</evidence>
<dbReference type="Pfam" id="PF13474">
    <property type="entry name" value="SnoaL_3"/>
    <property type="match status" value="1"/>
</dbReference>
<dbReference type="OrthoDB" id="4128781at2759"/>
<evidence type="ECO:0000313" key="2">
    <source>
        <dbReference type="EMBL" id="KIW77998.1"/>
    </source>
</evidence>
<reference evidence="2 3" key="1">
    <citation type="submission" date="2015-01" db="EMBL/GenBank/DDBJ databases">
        <title>The Genome Sequence of Fonsecaea pedrosoi CBS 271.37.</title>
        <authorList>
            <consortium name="The Broad Institute Genomics Platform"/>
            <person name="Cuomo C."/>
            <person name="de Hoog S."/>
            <person name="Gorbushina A."/>
            <person name="Stielow B."/>
            <person name="Teixiera M."/>
            <person name="Abouelleil A."/>
            <person name="Chapman S.B."/>
            <person name="Priest M."/>
            <person name="Young S.K."/>
            <person name="Wortman J."/>
            <person name="Nusbaum C."/>
            <person name="Birren B."/>
        </authorList>
    </citation>
    <scope>NUCLEOTIDE SEQUENCE [LARGE SCALE GENOMIC DNA]</scope>
    <source>
        <strain evidence="2 3">CBS 271.37</strain>
    </source>
</reference>
<name>A0A0D2GBL7_9EURO</name>
<dbReference type="InterPro" id="IPR037401">
    <property type="entry name" value="SnoaL-like"/>
</dbReference>
<feature type="domain" description="SnoaL-like" evidence="1">
    <location>
        <begin position="87"/>
        <end position="161"/>
    </location>
</feature>
<dbReference type="RefSeq" id="XP_013281806.1">
    <property type="nucleotide sequence ID" value="XM_013426352.1"/>
</dbReference>
<keyword evidence="3" id="KW-1185">Reference proteome</keyword>
<dbReference type="VEuPathDB" id="FungiDB:Z517_07831"/>
<protein>
    <recommendedName>
        <fullName evidence="1">SnoaL-like domain-containing protein</fullName>
    </recommendedName>
</protein>
<accession>A0A0D2GBL7</accession>
<dbReference type="Gene3D" id="3.10.450.50">
    <property type="match status" value="1"/>
</dbReference>
<dbReference type="HOGENOM" id="CLU_124021_0_0_1"/>
<dbReference type="AlphaFoldDB" id="A0A0D2GBL7"/>
<dbReference type="Proteomes" id="UP000053029">
    <property type="component" value="Unassembled WGS sequence"/>
</dbReference>
<dbReference type="STRING" id="1442368.A0A0D2GBL7"/>
<dbReference type="EMBL" id="KN846973">
    <property type="protein sequence ID" value="KIW77998.1"/>
    <property type="molecule type" value="Genomic_DNA"/>
</dbReference>
<evidence type="ECO:0000313" key="3">
    <source>
        <dbReference type="Proteomes" id="UP000053029"/>
    </source>
</evidence>
<proteinExistence type="predicted"/>
<gene>
    <name evidence="2" type="ORF">Z517_07831</name>
</gene>
<dbReference type="SUPFAM" id="SSF54427">
    <property type="entry name" value="NTF2-like"/>
    <property type="match status" value="1"/>
</dbReference>
<sequence>MSWLTEDDLATSNADLLKKLSYPPSKDHDPKLAKVEDEILEHWKDFSHFCNYVADKDPDAGKRFYDLDEANYFDLMGAVTRPGFRPHYDRITPYLARANLRIKDLEIIAITPECGYATAHQNYYGTAADGEPFNLTYRTTSVMRKVDGVWKYVHEHYSFPTNMATGKSDFTSGLQVQENMSLKEGETV</sequence>